<comment type="function">
    <text evidence="4">The electron transfer flavoprotein serves as a specific electron acceptor for other dehydrogenases. It transfers the electrons to the main respiratory chain via ETF-ubiquinone oxidoreductase (ETF dehydrogenase).</text>
</comment>
<accession>A0A6N7W9D1</accession>
<dbReference type="Pfam" id="PF00766">
    <property type="entry name" value="ETF_alpha"/>
    <property type="match status" value="1"/>
</dbReference>
<dbReference type="InterPro" id="IPR014731">
    <property type="entry name" value="ETF_asu_C"/>
</dbReference>
<reference evidence="6 7" key="1">
    <citation type="submission" date="2019-08" db="EMBL/GenBank/DDBJ databases">
        <title>In-depth cultivation of the pig gut microbiome towards novel bacterial diversity and tailored functional studies.</title>
        <authorList>
            <person name="Wylensek D."/>
            <person name="Hitch T.C.A."/>
            <person name="Clavel T."/>
        </authorList>
    </citation>
    <scope>NUCLEOTIDE SEQUENCE [LARGE SCALE GENOMIC DNA]</scope>
    <source>
        <strain evidence="6 7">WB03_NA08</strain>
    </source>
</reference>
<evidence type="ECO:0000256" key="3">
    <source>
        <dbReference type="ARBA" id="ARBA00011355"/>
    </source>
</evidence>
<protein>
    <submittedName>
        <fullName evidence="6">Electron transfer flavoprotein subunit alpha/FixB family protein</fullName>
    </submittedName>
</protein>
<comment type="subunit">
    <text evidence="3">Heterodimer of an alpha and a beta subunit.</text>
</comment>
<sequence length="334" mass="35079">MMEKLKNAIVVGVSHVKDGERWTLSGDSASTLAYAKMLTDGPVIAVSIVPECDLEAIRACGIGTVYAPMEVGACLRLSDNAAIVAGQAIKEIQDTQDIAAVFLPNTKRGRETAGRLAVRMGGGVTTDVSDIQVVDGKLEATKRVLGGEWETKTSLQDGIPIFTLSLGSEPETPATFTRTPDIVRVAIDGLVSSRLRMVRARQQPGGANGDLRDSDVVVVGGRGVDGDFDTVHWLADVLSGAVGATRVACDEGWAPRSMQIGQTGVSISPKIYVGLGVSGAVHHTCGIQGSDVIVAVCDDPDAPIFEMADFGVVGDVAEVVPQAIKRLEELKSER</sequence>
<evidence type="ECO:0000313" key="7">
    <source>
        <dbReference type="Proteomes" id="UP000470875"/>
    </source>
</evidence>
<proteinExistence type="inferred from homology"/>
<dbReference type="EMBL" id="VULO01000009">
    <property type="protein sequence ID" value="MSS84758.1"/>
    <property type="molecule type" value="Genomic_DNA"/>
</dbReference>
<dbReference type="Gene3D" id="3.40.50.620">
    <property type="entry name" value="HUPs"/>
    <property type="match status" value="1"/>
</dbReference>
<dbReference type="RefSeq" id="WP_154545405.1">
    <property type="nucleotide sequence ID" value="NZ_VULO01000009.1"/>
</dbReference>
<dbReference type="InterPro" id="IPR014729">
    <property type="entry name" value="Rossmann-like_a/b/a_fold"/>
</dbReference>
<evidence type="ECO:0000259" key="5">
    <source>
        <dbReference type="SMART" id="SM00893"/>
    </source>
</evidence>
<keyword evidence="7" id="KW-1185">Reference proteome</keyword>
<evidence type="ECO:0000256" key="4">
    <source>
        <dbReference type="ARBA" id="ARBA00025649"/>
    </source>
</evidence>
<dbReference type="InterPro" id="IPR014730">
    <property type="entry name" value="ETF_a/b_N"/>
</dbReference>
<dbReference type="SUPFAM" id="SSF52467">
    <property type="entry name" value="DHS-like NAD/FAD-binding domain"/>
    <property type="match status" value="1"/>
</dbReference>
<feature type="domain" description="Electron transfer flavoprotein alpha/beta-subunit N-terminal" evidence="5">
    <location>
        <begin position="13"/>
        <end position="194"/>
    </location>
</feature>
<dbReference type="InterPro" id="IPR001308">
    <property type="entry name" value="ETF_a/FixB"/>
</dbReference>
<dbReference type="Gene3D" id="3.40.50.1220">
    <property type="entry name" value="TPP-binding domain"/>
    <property type="match status" value="1"/>
</dbReference>
<comment type="caution">
    <text evidence="6">The sequence shown here is derived from an EMBL/GenBank/DDBJ whole genome shotgun (WGS) entry which is preliminary data.</text>
</comment>
<gene>
    <name evidence="6" type="ORF">FYJ24_08270</name>
</gene>
<evidence type="ECO:0000313" key="6">
    <source>
        <dbReference type="EMBL" id="MSS84758.1"/>
    </source>
</evidence>
<name>A0A6N7W9D1_9ACTO</name>
<dbReference type="SUPFAM" id="SSF52402">
    <property type="entry name" value="Adenine nucleotide alpha hydrolases-like"/>
    <property type="match status" value="1"/>
</dbReference>
<evidence type="ECO:0000256" key="2">
    <source>
        <dbReference type="ARBA" id="ARBA00005817"/>
    </source>
</evidence>
<organism evidence="6 7">
    <name type="scientific">Scrofimicrobium canadense</name>
    <dbReference type="NCBI Taxonomy" id="2652290"/>
    <lineage>
        <taxon>Bacteria</taxon>
        <taxon>Bacillati</taxon>
        <taxon>Actinomycetota</taxon>
        <taxon>Actinomycetes</taxon>
        <taxon>Actinomycetales</taxon>
        <taxon>Actinomycetaceae</taxon>
        <taxon>Scrofimicrobium</taxon>
    </lineage>
</organism>
<evidence type="ECO:0000256" key="1">
    <source>
        <dbReference type="ARBA" id="ARBA00001974"/>
    </source>
</evidence>
<comment type="cofactor">
    <cofactor evidence="1">
        <name>FAD</name>
        <dbReference type="ChEBI" id="CHEBI:57692"/>
    </cofactor>
</comment>
<dbReference type="GO" id="GO:0050660">
    <property type="term" value="F:flavin adenine dinucleotide binding"/>
    <property type="evidence" value="ECO:0007669"/>
    <property type="project" value="InterPro"/>
</dbReference>
<dbReference type="GO" id="GO:0033539">
    <property type="term" value="P:fatty acid beta-oxidation using acyl-CoA dehydrogenase"/>
    <property type="evidence" value="ECO:0007669"/>
    <property type="project" value="TreeGrafter"/>
</dbReference>
<dbReference type="PANTHER" id="PTHR43153">
    <property type="entry name" value="ELECTRON TRANSFER FLAVOPROTEIN ALPHA"/>
    <property type="match status" value="1"/>
</dbReference>
<comment type="similarity">
    <text evidence="2">Belongs to the ETF alpha-subunit/FixB family.</text>
</comment>
<dbReference type="InterPro" id="IPR029035">
    <property type="entry name" value="DHS-like_NAD/FAD-binding_dom"/>
</dbReference>
<dbReference type="Proteomes" id="UP000470875">
    <property type="component" value="Unassembled WGS sequence"/>
</dbReference>
<dbReference type="PANTHER" id="PTHR43153:SF1">
    <property type="entry name" value="ELECTRON TRANSFER FLAVOPROTEIN SUBUNIT ALPHA, MITOCHONDRIAL"/>
    <property type="match status" value="1"/>
</dbReference>
<dbReference type="GO" id="GO:0009055">
    <property type="term" value="F:electron transfer activity"/>
    <property type="evidence" value="ECO:0007669"/>
    <property type="project" value="InterPro"/>
</dbReference>
<dbReference type="Pfam" id="PF01012">
    <property type="entry name" value="ETF"/>
    <property type="match status" value="1"/>
</dbReference>
<dbReference type="AlphaFoldDB" id="A0A6N7W9D1"/>
<dbReference type="SMART" id="SM00893">
    <property type="entry name" value="ETF"/>
    <property type="match status" value="1"/>
</dbReference>